<dbReference type="SMART" id="SM01233">
    <property type="entry name" value="HABP4_PAI-RBP1"/>
    <property type="match status" value="1"/>
</dbReference>
<evidence type="ECO:0000259" key="2">
    <source>
        <dbReference type="SMART" id="SM01233"/>
    </source>
</evidence>
<proteinExistence type="predicted"/>
<feature type="domain" description="Hyaluronan/mRNA-binding protein" evidence="2">
    <location>
        <begin position="99"/>
        <end position="230"/>
    </location>
</feature>
<feature type="compositionally biased region" description="Basic and acidic residues" evidence="1">
    <location>
        <begin position="76"/>
        <end position="90"/>
    </location>
</feature>
<comment type="caution">
    <text evidence="3">The sequence shown here is derived from an EMBL/GenBank/DDBJ whole genome shotgun (WGS) entry which is preliminary data.</text>
</comment>
<sequence>MSVATRNPFSILDEEDARPPSPPPPSAPPAQQPSASAKRARGGPASRGGRYYQRGGTRQNSDREPQSEDPPVASDTKQRRPEGERREGRGRGRGAYRGRGRTFDRHSATGKTDSDKKIHNVWGGDDGNTELKVEEAAAFDAAAESGGGLNDWAAPADTPADTPADDWGAPPQESAPEQPPEAEKPDSIRRKDRDPEEEDNTLTFDQYLAQQKENESSLLPKLETRKANEGVGDTIWDGATRLEKTEGETYFSGKTKTAPKARIEKKEKVFLEIDAHFERPTRGGRGRGGDRGEGRGRGSRGRGRVRGANGTITAAVDVDDKTAFPSLS</sequence>
<dbReference type="AlphaFoldDB" id="A0A8I2Z0M7"/>
<dbReference type="GO" id="GO:0005737">
    <property type="term" value="C:cytoplasm"/>
    <property type="evidence" value="ECO:0007669"/>
    <property type="project" value="TreeGrafter"/>
</dbReference>
<feature type="region of interest" description="Disordered" evidence="1">
    <location>
        <begin position="275"/>
        <end position="313"/>
    </location>
</feature>
<dbReference type="EMBL" id="JAGFBS010000002">
    <property type="protein sequence ID" value="KAG6381207.1"/>
    <property type="molecule type" value="Genomic_DNA"/>
</dbReference>
<evidence type="ECO:0000313" key="3">
    <source>
        <dbReference type="EMBL" id="KAG6381207.1"/>
    </source>
</evidence>
<feature type="compositionally biased region" description="Basic and acidic residues" evidence="1">
    <location>
        <begin position="101"/>
        <end position="118"/>
    </location>
</feature>
<dbReference type="Pfam" id="PF04774">
    <property type="entry name" value="HABP4_PAI-RBP1"/>
    <property type="match status" value="1"/>
</dbReference>
<evidence type="ECO:0000313" key="4">
    <source>
        <dbReference type="Proteomes" id="UP000683000"/>
    </source>
</evidence>
<keyword evidence="4" id="KW-1185">Reference proteome</keyword>
<gene>
    <name evidence="3" type="ORF">JVT61DRAFT_5610</name>
</gene>
<dbReference type="InterPro" id="IPR039764">
    <property type="entry name" value="HABP4/SERBP1-like"/>
</dbReference>
<dbReference type="GO" id="GO:0003723">
    <property type="term" value="F:RNA binding"/>
    <property type="evidence" value="ECO:0007669"/>
    <property type="project" value="InterPro"/>
</dbReference>
<feature type="compositionally biased region" description="Polar residues" evidence="1">
    <location>
        <begin position="201"/>
        <end position="211"/>
    </location>
</feature>
<feature type="compositionally biased region" description="Basic residues" evidence="1">
    <location>
        <begin position="91"/>
        <end position="100"/>
    </location>
</feature>
<protein>
    <recommendedName>
        <fullName evidence="2">Hyaluronan/mRNA-binding protein domain-containing protein</fullName>
    </recommendedName>
</protein>
<evidence type="ECO:0000256" key="1">
    <source>
        <dbReference type="SAM" id="MobiDB-lite"/>
    </source>
</evidence>
<feature type="compositionally biased region" description="Low complexity" evidence="1">
    <location>
        <begin position="32"/>
        <end position="59"/>
    </location>
</feature>
<dbReference type="GO" id="GO:0005634">
    <property type="term" value="C:nucleus"/>
    <property type="evidence" value="ECO:0007669"/>
    <property type="project" value="TreeGrafter"/>
</dbReference>
<feature type="compositionally biased region" description="Basic and acidic residues" evidence="1">
    <location>
        <begin position="181"/>
        <end position="194"/>
    </location>
</feature>
<feature type="region of interest" description="Disordered" evidence="1">
    <location>
        <begin position="1"/>
        <end position="229"/>
    </location>
</feature>
<dbReference type="InterPro" id="IPR006861">
    <property type="entry name" value="HABP4_PAIRBP1-bd"/>
</dbReference>
<dbReference type="OrthoDB" id="5390558at2759"/>
<name>A0A8I2Z0M7_9AGAM</name>
<organism evidence="3 4">
    <name type="scientific">Boletus reticuloceps</name>
    <dbReference type="NCBI Taxonomy" id="495285"/>
    <lineage>
        <taxon>Eukaryota</taxon>
        <taxon>Fungi</taxon>
        <taxon>Dikarya</taxon>
        <taxon>Basidiomycota</taxon>
        <taxon>Agaricomycotina</taxon>
        <taxon>Agaricomycetes</taxon>
        <taxon>Agaricomycetidae</taxon>
        <taxon>Boletales</taxon>
        <taxon>Boletineae</taxon>
        <taxon>Boletaceae</taxon>
        <taxon>Boletoideae</taxon>
        <taxon>Boletus</taxon>
    </lineage>
</organism>
<dbReference type="Proteomes" id="UP000683000">
    <property type="component" value="Unassembled WGS sequence"/>
</dbReference>
<feature type="compositionally biased region" description="Pro residues" evidence="1">
    <location>
        <begin position="19"/>
        <end position="31"/>
    </location>
</feature>
<feature type="compositionally biased region" description="Low complexity" evidence="1">
    <location>
        <begin position="151"/>
        <end position="176"/>
    </location>
</feature>
<dbReference type="PANTHER" id="PTHR12299">
    <property type="entry name" value="HYALURONIC ACID-BINDING PROTEIN 4"/>
    <property type="match status" value="1"/>
</dbReference>
<feature type="compositionally biased region" description="Basic and acidic residues" evidence="1">
    <location>
        <begin position="275"/>
        <end position="296"/>
    </location>
</feature>
<dbReference type="Gene3D" id="6.10.140.1040">
    <property type="match status" value="1"/>
</dbReference>
<dbReference type="PANTHER" id="PTHR12299:SF17">
    <property type="entry name" value="AT19571P-RELATED"/>
    <property type="match status" value="1"/>
</dbReference>
<reference evidence="3" key="1">
    <citation type="submission" date="2021-03" db="EMBL/GenBank/DDBJ databases">
        <title>Evolutionary innovations through gain and loss of genes in the ectomycorrhizal Boletales.</title>
        <authorList>
            <person name="Wu G."/>
            <person name="Miyauchi S."/>
            <person name="Morin E."/>
            <person name="Yang Z.-L."/>
            <person name="Xu J."/>
            <person name="Martin F.M."/>
        </authorList>
    </citation>
    <scope>NUCLEOTIDE SEQUENCE</scope>
    <source>
        <strain evidence="3">BR01</strain>
    </source>
</reference>
<accession>A0A8I2Z0M7</accession>